<keyword evidence="3 6" id="KW-0812">Transmembrane</keyword>
<accession>A0A345P8B2</accession>
<evidence type="ECO:0000313" key="7">
    <source>
        <dbReference type="EMBL" id="AXI03521.1"/>
    </source>
</evidence>
<feature type="transmembrane region" description="Helical" evidence="6">
    <location>
        <begin position="239"/>
        <end position="268"/>
    </location>
</feature>
<dbReference type="RefSeq" id="WP_114899629.1">
    <property type="nucleotide sequence ID" value="NZ_CP031222.1"/>
</dbReference>
<reference evidence="7 8" key="1">
    <citation type="submission" date="2018-07" db="EMBL/GenBank/DDBJ databases">
        <title>Genome sequencing of Moraxellaceae gen. HYN0046.</title>
        <authorList>
            <person name="Kim M."/>
            <person name="Yi H."/>
        </authorList>
    </citation>
    <scope>NUCLEOTIDE SEQUENCE [LARGE SCALE GENOMIC DNA]</scope>
    <source>
        <strain evidence="7 8">HYN0046</strain>
    </source>
</reference>
<evidence type="ECO:0000256" key="1">
    <source>
        <dbReference type="ARBA" id="ARBA00004141"/>
    </source>
</evidence>
<evidence type="ECO:0000256" key="2">
    <source>
        <dbReference type="ARBA" id="ARBA00009773"/>
    </source>
</evidence>
<dbReference type="AlphaFoldDB" id="A0A345P8B2"/>
<feature type="transmembrane region" description="Helical" evidence="6">
    <location>
        <begin position="210"/>
        <end position="233"/>
    </location>
</feature>
<dbReference type="PANTHER" id="PTHR21716">
    <property type="entry name" value="TRANSMEMBRANE PROTEIN"/>
    <property type="match status" value="1"/>
</dbReference>
<keyword evidence="5 6" id="KW-0472">Membrane</keyword>
<protein>
    <submittedName>
        <fullName evidence="7">AI-2E family transporter</fullName>
    </submittedName>
</protein>
<name>A0A345P8B2_9GAMM</name>
<dbReference type="PANTHER" id="PTHR21716:SF61">
    <property type="entry name" value="BLR8064 PROTEIN"/>
    <property type="match status" value="1"/>
</dbReference>
<proteinExistence type="inferred from homology"/>
<sequence length="360" mass="39263">MPVTSMTQRFLLLILLTGLLLLSYQVLVFFISPVLWAAILAYVTWPLYSRLRSRLGERNNLSALLMTFALILVVGIPVLIGTFLLQQEARNLYLSLQGQIAEGRLIVPDSVLSLPAIGGEIKIIVDKINNDPSETVQMIRQWTQAHLTYGKVIINEISRNAAKLGFALMTVFFLYRDGDTVLKQIRRALHHIMGQRVDGYLSEIGLTTQAVVYGIGLTALAQALLAGIGYAFAGAPSPILLTVMTLLFALIPFGTPFAWGGVSLWLLAQGHTIPAIGLALWGGLVVSWVDNIIRPMVISGVTQVPFLLIMFGVLGGLGAFGLVGLFIGPVILAVLLAVWREWQARGIVIDDEQAIPEEQP</sequence>
<feature type="transmembrane region" description="Helical" evidence="6">
    <location>
        <begin position="61"/>
        <end position="85"/>
    </location>
</feature>
<evidence type="ECO:0000256" key="3">
    <source>
        <dbReference type="ARBA" id="ARBA00022692"/>
    </source>
</evidence>
<dbReference type="InterPro" id="IPR002549">
    <property type="entry name" value="AI-2E-like"/>
</dbReference>
<evidence type="ECO:0000256" key="6">
    <source>
        <dbReference type="SAM" id="Phobius"/>
    </source>
</evidence>
<dbReference type="KEGG" id="mbah:HYN46_12130"/>
<keyword evidence="8" id="KW-1185">Reference proteome</keyword>
<dbReference type="GO" id="GO:0016020">
    <property type="term" value="C:membrane"/>
    <property type="evidence" value="ECO:0007669"/>
    <property type="project" value="UniProtKB-SubCell"/>
</dbReference>
<comment type="similarity">
    <text evidence="2">Belongs to the autoinducer-2 exporter (AI-2E) (TC 2.A.86) family.</text>
</comment>
<feature type="transmembrane region" description="Helical" evidence="6">
    <location>
        <begin position="306"/>
        <end position="339"/>
    </location>
</feature>
<gene>
    <name evidence="7" type="ORF">HYN46_12130</name>
</gene>
<evidence type="ECO:0000313" key="8">
    <source>
        <dbReference type="Proteomes" id="UP000253940"/>
    </source>
</evidence>
<organism evidence="7 8">
    <name type="scientific">Aquirhabdus parva</name>
    <dbReference type="NCBI Taxonomy" id="2283318"/>
    <lineage>
        <taxon>Bacteria</taxon>
        <taxon>Pseudomonadati</taxon>
        <taxon>Pseudomonadota</taxon>
        <taxon>Gammaproteobacteria</taxon>
        <taxon>Moraxellales</taxon>
        <taxon>Moraxellaceae</taxon>
        <taxon>Aquirhabdus</taxon>
    </lineage>
</organism>
<dbReference type="EMBL" id="CP031222">
    <property type="protein sequence ID" value="AXI03521.1"/>
    <property type="molecule type" value="Genomic_DNA"/>
</dbReference>
<comment type="subcellular location">
    <subcellularLocation>
        <location evidence="1">Membrane</location>
        <topology evidence="1">Multi-pass membrane protein</topology>
    </subcellularLocation>
</comment>
<evidence type="ECO:0000256" key="4">
    <source>
        <dbReference type="ARBA" id="ARBA00022989"/>
    </source>
</evidence>
<dbReference type="Pfam" id="PF01594">
    <property type="entry name" value="AI-2E_transport"/>
    <property type="match status" value="1"/>
</dbReference>
<dbReference type="OrthoDB" id="5298283at2"/>
<evidence type="ECO:0000256" key="5">
    <source>
        <dbReference type="ARBA" id="ARBA00023136"/>
    </source>
</evidence>
<feature type="transmembrane region" description="Helical" evidence="6">
    <location>
        <begin position="275"/>
        <end position="294"/>
    </location>
</feature>
<keyword evidence="4 6" id="KW-1133">Transmembrane helix</keyword>
<dbReference type="Proteomes" id="UP000253940">
    <property type="component" value="Chromosome"/>
</dbReference>